<proteinExistence type="predicted"/>
<sequence length="170" mass="19122">MITLVCGPPCAGKTTHVRANAQPGDLVLDVDRLAQQCGSDRTHNHKQTFRDQAEVLMESYLDELEAAEHTDAWVIRTCPDPDDRAELAARIHADEVIVLIEDQALLLQRALERHSPEHTIRIINWWFKVYEPSDVDDLTTSSTATVPAALLHHHLNTWTGDAPALQMFED</sequence>
<keyword evidence="2" id="KW-1185">Reference proteome</keyword>
<dbReference type="EMBL" id="JBHSRJ010000009">
    <property type="protein sequence ID" value="MFC6045727.1"/>
    <property type="molecule type" value="Genomic_DNA"/>
</dbReference>
<dbReference type="Proteomes" id="UP001596135">
    <property type="component" value="Unassembled WGS sequence"/>
</dbReference>
<evidence type="ECO:0000313" key="1">
    <source>
        <dbReference type="EMBL" id="MFC6045727.1"/>
    </source>
</evidence>
<dbReference type="Gene3D" id="3.40.50.300">
    <property type="entry name" value="P-loop containing nucleotide triphosphate hydrolases"/>
    <property type="match status" value="1"/>
</dbReference>
<organism evidence="1 2">
    <name type="scientific">Nocardioides hankookensis</name>
    <dbReference type="NCBI Taxonomy" id="443157"/>
    <lineage>
        <taxon>Bacteria</taxon>
        <taxon>Bacillati</taxon>
        <taxon>Actinomycetota</taxon>
        <taxon>Actinomycetes</taxon>
        <taxon>Propionibacteriales</taxon>
        <taxon>Nocardioidaceae</taxon>
        <taxon>Nocardioides</taxon>
    </lineage>
</organism>
<evidence type="ECO:0008006" key="3">
    <source>
        <dbReference type="Google" id="ProtNLM"/>
    </source>
</evidence>
<dbReference type="SUPFAM" id="SSF52540">
    <property type="entry name" value="P-loop containing nucleoside triphosphate hydrolases"/>
    <property type="match status" value="1"/>
</dbReference>
<evidence type="ECO:0000313" key="2">
    <source>
        <dbReference type="Proteomes" id="UP001596135"/>
    </source>
</evidence>
<dbReference type="InterPro" id="IPR027417">
    <property type="entry name" value="P-loop_NTPase"/>
</dbReference>
<name>A0ABW1LRF3_9ACTN</name>
<gene>
    <name evidence="1" type="ORF">ACFPYL_21775</name>
</gene>
<accession>A0ABW1LRF3</accession>
<dbReference type="RefSeq" id="WP_379159451.1">
    <property type="nucleotide sequence ID" value="NZ_JBHSRJ010000009.1"/>
</dbReference>
<comment type="caution">
    <text evidence="1">The sequence shown here is derived from an EMBL/GenBank/DDBJ whole genome shotgun (WGS) entry which is preliminary data.</text>
</comment>
<protein>
    <recommendedName>
        <fullName evidence="3">ATP-binding protein</fullName>
    </recommendedName>
</protein>
<reference evidence="2" key="1">
    <citation type="journal article" date="2019" name="Int. J. Syst. Evol. Microbiol.">
        <title>The Global Catalogue of Microorganisms (GCM) 10K type strain sequencing project: providing services to taxonomists for standard genome sequencing and annotation.</title>
        <authorList>
            <consortium name="The Broad Institute Genomics Platform"/>
            <consortium name="The Broad Institute Genome Sequencing Center for Infectious Disease"/>
            <person name="Wu L."/>
            <person name="Ma J."/>
        </authorList>
    </citation>
    <scope>NUCLEOTIDE SEQUENCE [LARGE SCALE GENOMIC DNA]</scope>
    <source>
        <strain evidence="2">CCUG 54522</strain>
    </source>
</reference>